<name>A0A0W0SUA0_9GAMM</name>
<gene>
    <name evidence="2" type="ORF">Lbru_0183</name>
</gene>
<evidence type="ECO:0000313" key="2">
    <source>
        <dbReference type="EMBL" id="KTC86954.1"/>
    </source>
</evidence>
<dbReference type="Gene3D" id="3.40.50.150">
    <property type="entry name" value="Vaccinia Virus protein VP39"/>
    <property type="match status" value="1"/>
</dbReference>
<dbReference type="InterPro" id="IPR025714">
    <property type="entry name" value="Methyltranfer_dom"/>
</dbReference>
<dbReference type="Pfam" id="PF13847">
    <property type="entry name" value="Methyltransf_31"/>
    <property type="match status" value="1"/>
</dbReference>
<dbReference type="STRING" id="29422.Lbru_0183"/>
<comment type="caution">
    <text evidence="2">The sequence shown here is derived from an EMBL/GenBank/DDBJ whole genome shotgun (WGS) entry which is preliminary data.</text>
</comment>
<organism evidence="2 3">
    <name type="scientific">Legionella brunensis</name>
    <dbReference type="NCBI Taxonomy" id="29422"/>
    <lineage>
        <taxon>Bacteria</taxon>
        <taxon>Pseudomonadati</taxon>
        <taxon>Pseudomonadota</taxon>
        <taxon>Gammaproteobacteria</taxon>
        <taxon>Legionellales</taxon>
        <taxon>Legionellaceae</taxon>
        <taxon>Legionella</taxon>
    </lineage>
</organism>
<dbReference type="SUPFAM" id="SSF53335">
    <property type="entry name" value="S-adenosyl-L-methionine-dependent methyltransferases"/>
    <property type="match status" value="1"/>
</dbReference>
<feature type="domain" description="Methyltransferase" evidence="1">
    <location>
        <begin position="147"/>
        <end position="236"/>
    </location>
</feature>
<reference evidence="2 3" key="1">
    <citation type="submission" date="2015-11" db="EMBL/GenBank/DDBJ databases">
        <title>Genomic analysis of 38 Legionella species identifies large and diverse effector repertoires.</title>
        <authorList>
            <person name="Burstein D."/>
            <person name="Amaro F."/>
            <person name="Zusman T."/>
            <person name="Lifshitz Z."/>
            <person name="Cohen O."/>
            <person name="Gilbert J.A."/>
            <person name="Pupko T."/>
            <person name="Shuman H.A."/>
            <person name="Segal G."/>
        </authorList>
    </citation>
    <scope>NUCLEOTIDE SEQUENCE [LARGE SCALE GENOMIC DNA]</scope>
    <source>
        <strain evidence="2 3">ATCC 43878</strain>
    </source>
</reference>
<dbReference type="GO" id="GO:0008168">
    <property type="term" value="F:methyltransferase activity"/>
    <property type="evidence" value="ECO:0007669"/>
    <property type="project" value="UniProtKB-KW"/>
</dbReference>
<dbReference type="EMBL" id="LNXV01000003">
    <property type="protein sequence ID" value="KTC86954.1"/>
    <property type="molecule type" value="Genomic_DNA"/>
</dbReference>
<dbReference type="Proteomes" id="UP000054742">
    <property type="component" value="Unassembled WGS sequence"/>
</dbReference>
<protein>
    <submittedName>
        <fullName evidence="2">Methyltransferase domain protein</fullName>
    </submittedName>
</protein>
<dbReference type="InterPro" id="IPR029063">
    <property type="entry name" value="SAM-dependent_MTases_sf"/>
</dbReference>
<dbReference type="PATRIC" id="fig|29422.6.peg.189"/>
<accession>A0A0W0SUA0</accession>
<evidence type="ECO:0000313" key="3">
    <source>
        <dbReference type="Proteomes" id="UP000054742"/>
    </source>
</evidence>
<evidence type="ECO:0000259" key="1">
    <source>
        <dbReference type="Pfam" id="PF13847"/>
    </source>
</evidence>
<proteinExistence type="predicted"/>
<dbReference type="OrthoDB" id="5621386at2"/>
<keyword evidence="2" id="KW-0808">Transferase</keyword>
<dbReference type="CDD" id="cd02440">
    <property type="entry name" value="AdoMet_MTases"/>
    <property type="match status" value="1"/>
</dbReference>
<keyword evidence="2" id="KW-0489">Methyltransferase</keyword>
<dbReference type="AlphaFoldDB" id="A0A0W0SUA0"/>
<dbReference type="GO" id="GO:0032259">
    <property type="term" value="P:methylation"/>
    <property type="evidence" value="ECO:0007669"/>
    <property type="project" value="UniProtKB-KW"/>
</dbReference>
<dbReference type="RefSeq" id="WP_058440298.1">
    <property type="nucleotide sequence ID" value="NZ_CAAAHU010000001.1"/>
</dbReference>
<keyword evidence="3" id="KW-1185">Reference proteome</keyword>
<sequence length="312" mass="35998">MTEFIEQQLISHASSNESLEACVQNISNRLRQEEKPIEVLEQQLGVLARLQEFDFGRFLLQNRGINGYWTHYMVTHPLHGRKTGKNNREESFSALENFILNKAPTMLATQERFEIFLRENQKVVINGAKLACVPCGMMSELLYLRLNQVKNISLIGFDYDHQALNDAKNLANQFKLSHCLKLYQADAWHIDLHNEFDLISSNGLTIYEPDDAKVTALFQIFYNALKPGGKLVTSFLTPPPSLTANCEWDMSFINQQDLLLQKMIFVDILNAKFQCYRSTEQTKNQLSTIGYTNIEFFYDRGKMFPTVIAYKK</sequence>